<dbReference type="GO" id="GO:0015871">
    <property type="term" value="P:choline transport"/>
    <property type="evidence" value="ECO:0007669"/>
    <property type="project" value="TreeGrafter"/>
</dbReference>
<feature type="transmembrane region" description="Helical" evidence="7">
    <location>
        <begin position="221"/>
        <end position="247"/>
    </location>
</feature>
<feature type="transmembrane region" description="Helical" evidence="7">
    <location>
        <begin position="136"/>
        <end position="165"/>
    </location>
</feature>
<keyword evidence="10" id="KW-1185">Reference proteome</keyword>
<dbReference type="FunFam" id="1.10.3720.10:FF:000001">
    <property type="entry name" value="Glycine betaine ABC transporter, permease"/>
    <property type="match status" value="1"/>
</dbReference>
<evidence type="ECO:0000256" key="4">
    <source>
        <dbReference type="ARBA" id="ARBA00022692"/>
    </source>
</evidence>
<dbReference type="Pfam" id="PF00528">
    <property type="entry name" value="BPD_transp_1"/>
    <property type="match status" value="1"/>
</dbReference>
<reference evidence="9" key="1">
    <citation type="submission" date="2021-02" db="EMBL/GenBank/DDBJ databases">
        <title>Natrosporangium hydrolyticum gen. nov., sp. nov, a haloalkaliphilic actinobacterium from a soda solonchak soil.</title>
        <authorList>
            <person name="Sorokin D.Y."/>
            <person name="Khijniak T.V."/>
            <person name="Zakharycheva A.P."/>
            <person name="Boueva O.V."/>
            <person name="Ariskina E.V."/>
            <person name="Hahnke R.L."/>
            <person name="Bunk B."/>
            <person name="Sproer C."/>
            <person name="Schumann P."/>
            <person name="Evtushenko L.I."/>
            <person name="Kublanov I.V."/>
        </authorList>
    </citation>
    <scope>NUCLEOTIDE SEQUENCE</scope>
    <source>
        <strain evidence="9">DSM 106523</strain>
    </source>
</reference>
<dbReference type="GO" id="GO:0005275">
    <property type="term" value="F:amine transmembrane transporter activity"/>
    <property type="evidence" value="ECO:0007669"/>
    <property type="project" value="TreeGrafter"/>
</dbReference>
<feature type="transmembrane region" description="Helical" evidence="7">
    <location>
        <begin position="83"/>
        <end position="101"/>
    </location>
</feature>
<dbReference type="InterPro" id="IPR035906">
    <property type="entry name" value="MetI-like_sf"/>
</dbReference>
<dbReference type="Gene3D" id="1.10.3720.10">
    <property type="entry name" value="MetI-like"/>
    <property type="match status" value="1"/>
</dbReference>
<feature type="transmembrane region" description="Helical" evidence="7">
    <location>
        <begin position="177"/>
        <end position="201"/>
    </location>
</feature>
<keyword evidence="5 7" id="KW-1133">Transmembrane helix</keyword>
<evidence type="ECO:0000313" key="10">
    <source>
        <dbReference type="Proteomes" id="UP000662857"/>
    </source>
</evidence>
<feature type="domain" description="ABC transmembrane type-1" evidence="8">
    <location>
        <begin position="174"/>
        <end position="353"/>
    </location>
</feature>
<dbReference type="Proteomes" id="UP000662857">
    <property type="component" value="Chromosome"/>
</dbReference>
<dbReference type="PANTHER" id="PTHR47737">
    <property type="entry name" value="GLYCINE BETAINE/PROLINE BETAINE TRANSPORT SYSTEM PERMEASE PROTEIN PROW"/>
    <property type="match status" value="1"/>
</dbReference>
<dbReference type="KEGG" id="nhy:JQS43_05245"/>
<keyword evidence="2 7" id="KW-0813">Transport</keyword>
<dbReference type="PANTHER" id="PTHR47737:SF1">
    <property type="entry name" value="GLYCINE BETAINE_PROLINE BETAINE TRANSPORT SYSTEM PERMEASE PROTEIN PROW"/>
    <property type="match status" value="1"/>
</dbReference>
<keyword evidence="6 7" id="KW-0472">Membrane</keyword>
<evidence type="ECO:0000256" key="7">
    <source>
        <dbReference type="RuleBase" id="RU363032"/>
    </source>
</evidence>
<evidence type="ECO:0000256" key="6">
    <source>
        <dbReference type="ARBA" id="ARBA00023136"/>
    </source>
</evidence>
<evidence type="ECO:0000259" key="8">
    <source>
        <dbReference type="PROSITE" id="PS50928"/>
    </source>
</evidence>
<dbReference type="EMBL" id="CP070499">
    <property type="protein sequence ID" value="QSB15747.1"/>
    <property type="molecule type" value="Genomic_DNA"/>
</dbReference>
<dbReference type="GO" id="GO:0031460">
    <property type="term" value="P:glycine betaine transport"/>
    <property type="evidence" value="ECO:0007669"/>
    <property type="project" value="TreeGrafter"/>
</dbReference>
<proteinExistence type="inferred from homology"/>
<comment type="similarity">
    <text evidence="7">Belongs to the binding-protein-dependent transport system permease family.</text>
</comment>
<dbReference type="InterPro" id="IPR000515">
    <property type="entry name" value="MetI-like"/>
</dbReference>
<evidence type="ECO:0000256" key="5">
    <source>
        <dbReference type="ARBA" id="ARBA00022989"/>
    </source>
</evidence>
<organism evidence="9 10">
    <name type="scientific">Natronosporangium hydrolyticum</name>
    <dbReference type="NCBI Taxonomy" id="2811111"/>
    <lineage>
        <taxon>Bacteria</taxon>
        <taxon>Bacillati</taxon>
        <taxon>Actinomycetota</taxon>
        <taxon>Actinomycetes</taxon>
        <taxon>Micromonosporales</taxon>
        <taxon>Micromonosporaceae</taxon>
        <taxon>Natronosporangium</taxon>
    </lineage>
</organism>
<evidence type="ECO:0000256" key="1">
    <source>
        <dbReference type="ARBA" id="ARBA00004141"/>
    </source>
</evidence>
<gene>
    <name evidence="9" type="ORF">JQS43_05245</name>
</gene>
<dbReference type="PROSITE" id="PS50928">
    <property type="entry name" value="ABC_TM1"/>
    <property type="match status" value="1"/>
</dbReference>
<dbReference type="RefSeq" id="WP_239677931.1">
    <property type="nucleotide sequence ID" value="NZ_CP070499.1"/>
</dbReference>
<evidence type="ECO:0000313" key="9">
    <source>
        <dbReference type="EMBL" id="QSB15747.1"/>
    </source>
</evidence>
<dbReference type="CDD" id="cd06261">
    <property type="entry name" value="TM_PBP2"/>
    <property type="match status" value="1"/>
</dbReference>
<sequence>MDNWRDWFEWFTLGDWARDGIEWFMATFSMVLNVIRDGLLNAYNTLSTALITPPWWLVILLGGLLTWFAVHQYRGRSWPTWQIGLGAAGALLVVDVALWYLHRSNGFTLLDSYNGPYSLLDVERASFLLMFLPPSWVMILLLAALGGVARGAVFGLITLGGLFLIDLMGQWNNAMQTLAMVLVACLVATLLAIPIGILAARSRAVSLVVKPALDLMQTMPALIYVLIAVFMFRVGVVPGMVATIIFAMPPAIRLTELGIRQVDSEVVEAGQAFGSPPSRILWQIQLPLALPTIMAGINQVIMLALSMVVLAGFVGAPGLGQQVLAAISRTNLSLGVEAGLSVVILAIFLDRVTAAIGARSTVARLQRAG</sequence>
<keyword evidence="3" id="KW-1003">Cell membrane</keyword>
<evidence type="ECO:0000256" key="2">
    <source>
        <dbReference type="ARBA" id="ARBA00022448"/>
    </source>
</evidence>
<feature type="transmembrane region" description="Helical" evidence="7">
    <location>
        <begin position="332"/>
        <end position="349"/>
    </location>
</feature>
<dbReference type="GO" id="GO:0043190">
    <property type="term" value="C:ATP-binding cassette (ABC) transporter complex"/>
    <property type="evidence" value="ECO:0007669"/>
    <property type="project" value="TreeGrafter"/>
</dbReference>
<dbReference type="GO" id="GO:0015226">
    <property type="term" value="F:carnitine transmembrane transporter activity"/>
    <property type="evidence" value="ECO:0007669"/>
    <property type="project" value="TreeGrafter"/>
</dbReference>
<comment type="subcellular location">
    <subcellularLocation>
        <location evidence="7">Cell membrane</location>
        <topology evidence="7">Multi-pass membrane protein</topology>
    </subcellularLocation>
    <subcellularLocation>
        <location evidence="1">Membrane</location>
        <topology evidence="1">Multi-pass membrane protein</topology>
    </subcellularLocation>
</comment>
<evidence type="ECO:0000256" key="3">
    <source>
        <dbReference type="ARBA" id="ARBA00022475"/>
    </source>
</evidence>
<feature type="transmembrane region" description="Helical" evidence="7">
    <location>
        <begin position="54"/>
        <end position="71"/>
    </location>
</feature>
<keyword evidence="4 7" id="KW-0812">Transmembrane</keyword>
<dbReference type="SUPFAM" id="SSF161098">
    <property type="entry name" value="MetI-like"/>
    <property type="match status" value="1"/>
</dbReference>
<feature type="transmembrane region" description="Helical" evidence="7">
    <location>
        <begin position="300"/>
        <end position="320"/>
    </location>
</feature>
<dbReference type="AlphaFoldDB" id="A0A895YD88"/>
<name>A0A895YD88_9ACTN</name>
<protein>
    <submittedName>
        <fullName evidence="9">ABC transporter permease subunit</fullName>
    </submittedName>
</protein>
<accession>A0A895YD88</accession>